<evidence type="ECO:0000313" key="1">
    <source>
        <dbReference type="EMBL" id="OJF10638.1"/>
    </source>
</evidence>
<keyword evidence="2" id="KW-1185">Reference proteome</keyword>
<gene>
    <name evidence="1" type="ORF">BG844_30950</name>
</gene>
<evidence type="ECO:0000313" key="2">
    <source>
        <dbReference type="Proteomes" id="UP000182486"/>
    </source>
</evidence>
<accession>A0A1K0GER2</accession>
<comment type="caution">
    <text evidence="1">The sequence shown here is derived from an EMBL/GenBank/DDBJ whole genome shotgun (WGS) entry which is preliminary data.</text>
</comment>
<protein>
    <submittedName>
        <fullName evidence="1">Uncharacterized protein</fullName>
    </submittedName>
</protein>
<name>A0A1K0GER2_9ACTN</name>
<dbReference type="Gene3D" id="3.90.210.10">
    <property type="entry name" value="Heat-Labile Enterotoxin, subunit A"/>
    <property type="match status" value="1"/>
</dbReference>
<dbReference type="Proteomes" id="UP000182486">
    <property type="component" value="Unassembled WGS sequence"/>
</dbReference>
<proteinExistence type="predicted"/>
<organism evidence="1 2">
    <name type="scientific">Couchioplanes caeruleus subsp. caeruleus</name>
    <dbReference type="NCBI Taxonomy" id="56427"/>
    <lineage>
        <taxon>Bacteria</taxon>
        <taxon>Bacillati</taxon>
        <taxon>Actinomycetota</taxon>
        <taxon>Actinomycetes</taxon>
        <taxon>Micromonosporales</taxon>
        <taxon>Micromonosporaceae</taxon>
        <taxon>Couchioplanes</taxon>
    </lineage>
</organism>
<dbReference type="RefSeq" id="WP_071808864.1">
    <property type="nucleotide sequence ID" value="NZ_MEIA01000468.1"/>
</dbReference>
<dbReference type="EMBL" id="MEIA01000468">
    <property type="protein sequence ID" value="OJF10638.1"/>
    <property type="molecule type" value="Genomic_DNA"/>
</dbReference>
<reference evidence="1 2" key="1">
    <citation type="submission" date="2016-09" db="EMBL/GenBank/DDBJ databases">
        <title>Couchioplanes caeruleus draft genome sequence.</title>
        <authorList>
            <person name="Sheehan J."/>
            <person name="Caffrey P."/>
        </authorList>
    </citation>
    <scope>NUCLEOTIDE SEQUENCE [LARGE SCALE GENOMIC DNA]</scope>
    <source>
        <strain evidence="1 2">DSM 43634</strain>
    </source>
</reference>
<dbReference type="SUPFAM" id="SSF56399">
    <property type="entry name" value="ADP-ribosylation"/>
    <property type="match status" value="1"/>
</dbReference>
<dbReference type="AlphaFoldDB" id="A0A1K0GER2"/>
<sequence length="281" mass="30407">MTSYYVPSPKPTKDSGLKQFDIMGTAVIGNDEMRTFAAGTDGTFALAYRSDNRPPAEIFVSGFTPRKKAIEKYPPTTTLPAGAAPGVALRLGNVDMDTACAVSLALDFNICALFPYDPMKEEESIKKTPYIYLCRVGRWLDIWKLQSVLATHLAYAKEVAVTEVKAEDIVGCVKVSRTLSGKTISYSITDRLVNGNFRTDGTEPKTLLDIPRDGSAKAPSPVTGKSYGDVDGKAVCGYVQEILKQLKGTTTQNTIAGWAVPEVKLSYTLPGTKPKSTSPYV</sequence>